<protein>
    <submittedName>
        <fullName evidence="1">Uncharacterized protein</fullName>
    </submittedName>
</protein>
<keyword evidence="2" id="KW-1185">Reference proteome</keyword>
<gene>
    <name evidence="1" type="ORF">FYJ65_02690</name>
</gene>
<evidence type="ECO:0000313" key="2">
    <source>
        <dbReference type="Proteomes" id="UP000469424"/>
    </source>
</evidence>
<accession>A0A6N7XK02</accession>
<sequence>MIKSTIRKRTYRAIYRLLDRVSPVDYDCGTLCGAACCMVESEPDMEMGIYLLPGEDKIHRREGEGYRWTEESTEEFEFPESWKGKVFFLHCMNPPHCQRALRPIQCRTFPLLPHLTEEGELIMIYDDTEVPYACPLIEETLPLNDDFVKATTTVWRHLIRDPLIYDLVKADSEDRYE</sequence>
<evidence type="ECO:0000313" key="1">
    <source>
        <dbReference type="EMBL" id="MST70256.1"/>
    </source>
</evidence>
<dbReference type="Proteomes" id="UP000469424">
    <property type="component" value="Unassembled WGS sequence"/>
</dbReference>
<dbReference type="EMBL" id="VUNA01000004">
    <property type="protein sequence ID" value="MST70256.1"/>
    <property type="molecule type" value="Genomic_DNA"/>
</dbReference>
<comment type="caution">
    <text evidence="1">The sequence shown here is derived from an EMBL/GenBank/DDBJ whole genome shotgun (WGS) entry which is preliminary data.</text>
</comment>
<name>A0A6N7XK02_9FIRM</name>
<dbReference type="RefSeq" id="WP_154553820.1">
    <property type="nucleotide sequence ID" value="NZ_JAQXUZ010000015.1"/>
</dbReference>
<proteinExistence type="predicted"/>
<organism evidence="1 2">
    <name type="scientific">Mogibacterium kristiansenii</name>
    <dbReference type="NCBI Taxonomy" id="2606708"/>
    <lineage>
        <taxon>Bacteria</taxon>
        <taxon>Bacillati</taxon>
        <taxon>Bacillota</taxon>
        <taxon>Clostridia</taxon>
        <taxon>Peptostreptococcales</taxon>
        <taxon>Anaerovoracaceae</taxon>
        <taxon>Mogibacterium</taxon>
    </lineage>
</organism>
<reference evidence="1 2" key="1">
    <citation type="submission" date="2019-08" db="EMBL/GenBank/DDBJ databases">
        <title>In-depth cultivation of the pig gut microbiome towards novel bacterial diversity and tailored functional studies.</title>
        <authorList>
            <person name="Wylensek D."/>
            <person name="Hitch T.C.A."/>
            <person name="Clavel T."/>
        </authorList>
    </citation>
    <scope>NUCLEOTIDE SEQUENCE [LARGE SCALE GENOMIC DNA]</scope>
    <source>
        <strain evidence="1 2">WCA-MUC-591-APC-4B</strain>
    </source>
</reference>
<dbReference type="AlphaFoldDB" id="A0A6N7XK02"/>